<reference evidence="1 2" key="1">
    <citation type="submission" date="2019-10" db="EMBL/GenBank/DDBJ databases">
        <title>Lysobacter alkalisoli sp. nov., isolated from saline-alkaline soil.</title>
        <authorList>
            <person name="Sun J.-Q."/>
        </authorList>
    </citation>
    <scope>NUCLEOTIDE SEQUENCE [LARGE SCALE GENOMIC DNA]</scope>
    <source>
        <strain evidence="1 2">KCTC 42381</strain>
    </source>
</reference>
<dbReference type="RefSeq" id="WP_141482629.1">
    <property type="nucleotide sequence ID" value="NZ_VICD02000216.1"/>
</dbReference>
<evidence type="ECO:0000313" key="2">
    <source>
        <dbReference type="Proteomes" id="UP000320431"/>
    </source>
</evidence>
<dbReference type="AlphaFoldDB" id="A0A508AHG5"/>
<dbReference type="EMBL" id="VICD02000216">
    <property type="protein sequence ID" value="KAB8180045.1"/>
    <property type="molecule type" value="Genomic_DNA"/>
</dbReference>
<protein>
    <submittedName>
        <fullName evidence="1">Uncharacterized protein</fullName>
    </submittedName>
</protein>
<sequence>MCLIAVAWQAHPRYRLALIANRDEFHQRPTAAAGPDPERHELYGGRDLLQGGSWLLASSRRRLAAVTNVRTGT</sequence>
<name>A0A508AHG5_9GAMM</name>
<feature type="non-terminal residue" evidence="1">
    <location>
        <position position="73"/>
    </location>
</feature>
<proteinExistence type="predicted"/>
<evidence type="ECO:0000313" key="1">
    <source>
        <dbReference type="EMBL" id="KAB8180045.1"/>
    </source>
</evidence>
<organism evidence="1 2">
    <name type="scientific">Marilutibacter maris</name>
    <dbReference type="NCBI Taxonomy" id="1605891"/>
    <lineage>
        <taxon>Bacteria</taxon>
        <taxon>Pseudomonadati</taxon>
        <taxon>Pseudomonadota</taxon>
        <taxon>Gammaproteobacteria</taxon>
        <taxon>Lysobacterales</taxon>
        <taxon>Lysobacteraceae</taxon>
        <taxon>Marilutibacter</taxon>
    </lineage>
</organism>
<accession>A0A508AHG5</accession>
<comment type="caution">
    <text evidence="1">The sequence shown here is derived from an EMBL/GenBank/DDBJ whole genome shotgun (WGS) entry which is preliminary data.</text>
</comment>
<dbReference type="Pfam" id="PF05742">
    <property type="entry name" value="TANGO2"/>
    <property type="match status" value="1"/>
</dbReference>
<gene>
    <name evidence="1" type="ORF">FKV24_012690</name>
</gene>
<dbReference type="PANTHER" id="PTHR17985">
    <property type="entry name" value="SER/THR-RICH PROTEIN T10 IN DGCR REGION"/>
    <property type="match status" value="1"/>
</dbReference>
<dbReference type="InterPro" id="IPR008551">
    <property type="entry name" value="TANGO2"/>
</dbReference>
<dbReference type="PANTHER" id="PTHR17985:SF8">
    <property type="entry name" value="TRANSPORT AND GOLGI ORGANIZATION PROTEIN 2 HOMOLOG"/>
    <property type="match status" value="1"/>
</dbReference>
<dbReference type="Proteomes" id="UP000320431">
    <property type="component" value="Unassembled WGS sequence"/>
</dbReference>